<dbReference type="InterPro" id="IPR050624">
    <property type="entry name" value="HTH-type_Tx_Regulator"/>
</dbReference>
<reference evidence="7" key="2">
    <citation type="journal article" date="2016" name="Genome Announc.">
        <title>Draft Genome Sequences of Two Novel Amoeba-Resistant Intranuclear Bacteria, 'Candidatus Berkiella cookevillensis' and 'Candidatus Berkiella aquae'.</title>
        <authorList>
            <person name="Mehari Y.T."/>
            <person name="Arivett B.A."/>
            <person name="Farone A.L."/>
            <person name="Gunderson J.H."/>
            <person name="Farone M.B."/>
        </authorList>
    </citation>
    <scope>NUCLEOTIDE SEQUENCE</scope>
    <source>
        <strain evidence="7">HT99</strain>
    </source>
</reference>
<dbReference type="InterPro" id="IPR001647">
    <property type="entry name" value="HTH_TetR"/>
</dbReference>
<feature type="DNA-binding region" description="H-T-H motif" evidence="4">
    <location>
        <begin position="36"/>
        <end position="55"/>
    </location>
</feature>
<dbReference type="AlphaFoldDB" id="A0A0Q9YL42"/>
<dbReference type="SUPFAM" id="SSF46689">
    <property type="entry name" value="Homeodomain-like"/>
    <property type="match status" value="1"/>
</dbReference>
<evidence type="ECO:0000256" key="3">
    <source>
        <dbReference type="ARBA" id="ARBA00023163"/>
    </source>
</evidence>
<keyword evidence="3" id="KW-0804">Transcription</keyword>
<keyword evidence="8" id="KW-1185">Reference proteome</keyword>
<name>A0A0Q9YL42_9GAMM</name>
<dbReference type="EMBL" id="LKAJ02000001">
    <property type="protein sequence ID" value="MCS5712186.1"/>
    <property type="molecule type" value="Genomic_DNA"/>
</dbReference>
<dbReference type="Pfam" id="PF14246">
    <property type="entry name" value="TetR_C_7"/>
    <property type="match status" value="1"/>
</dbReference>
<dbReference type="Proteomes" id="UP000051497">
    <property type="component" value="Unassembled WGS sequence"/>
</dbReference>
<proteinExistence type="predicted"/>
<evidence type="ECO:0000313" key="8">
    <source>
        <dbReference type="Proteomes" id="UP000051497"/>
    </source>
</evidence>
<dbReference type="PANTHER" id="PTHR43479">
    <property type="entry name" value="ACREF/ENVCD OPERON REPRESSOR-RELATED"/>
    <property type="match status" value="1"/>
</dbReference>
<protein>
    <submittedName>
        <fullName evidence="6">DNA-binding transcriptional repressor AcrR</fullName>
    </submittedName>
    <submittedName>
        <fullName evidence="7">TetR/AcrR family transcriptional regulator</fullName>
    </submittedName>
</protein>
<evidence type="ECO:0000256" key="4">
    <source>
        <dbReference type="PROSITE-ProRule" id="PRU00335"/>
    </source>
</evidence>
<evidence type="ECO:0000259" key="5">
    <source>
        <dbReference type="PROSITE" id="PS50977"/>
    </source>
</evidence>
<dbReference type="InterPro" id="IPR009057">
    <property type="entry name" value="Homeodomain-like_sf"/>
</dbReference>
<dbReference type="EMBL" id="LKAJ01000011">
    <property type="protein sequence ID" value="KRG20521.1"/>
    <property type="molecule type" value="Genomic_DNA"/>
</dbReference>
<dbReference type="PRINTS" id="PR00455">
    <property type="entry name" value="HTHTETR"/>
</dbReference>
<dbReference type="InterPro" id="IPR039536">
    <property type="entry name" value="TetR_C_Proteobacteria"/>
</dbReference>
<comment type="caution">
    <text evidence="6">The sequence shown here is derived from an EMBL/GenBank/DDBJ whole genome shotgun (WGS) entry which is preliminary data.</text>
</comment>
<evidence type="ECO:0000256" key="1">
    <source>
        <dbReference type="ARBA" id="ARBA00023015"/>
    </source>
</evidence>
<evidence type="ECO:0000256" key="2">
    <source>
        <dbReference type="ARBA" id="ARBA00023125"/>
    </source>
</evidence>
<dbReference type="PATRIC" id="fig|1590043.3.peg.2498"/>
<dbReference type="Gene3D" id="1.10.10.60">
    <property type="entry name" value="Homeodomain-like"/>
    <property type="match status" value="1"/>
</dbReference>
<organism evidence="6">
    <name type="scientific">Candidatus Berkiella aquae</name>
    <dbReference type="NCBI Taxonomy" id="295108"/>
    <lineage>
        <taxon>Bacteria</taxon>
        <taxon>Pseudomonadati</taxon>
        <taxon>Pseudomonadota</taxon>
        <taxon>Gammaproteobacteria</taxon>
        <taxon>Candidatus Berkiellales</taxon>
        <taxon>Candidatus Berkiellaceae</taxon>
        <taxon>Candidatus Berkiella</taxon>
    </lineage>
</organism>
<dbReference type="FunFam" id="1.10.10.60:FF:000141">
    <property type="entry name" value="TetR family transcriptional regulator"/>
    <property type="match status" value="1"/>
</dbReference>
<reference evidence="7" key="3">
    <citation type="submission" date="2021-06" db="EMBL/GenBank/DDBJ databases">
        <title>Genomic Description and Analysis of Intracellular Bacteria, Candidatus Berkiella cookevillensis and Candidatus Berkiella aquae.</title>
        <authorList>
            <person name="Kidane D.T."/>
            <person name="Mehari Y.T."/>
            <person name="Rice F.C."/>
            <person name="Arivett B.A."/>
            <person name="Farone A.L."/>
            <person name="Berk S.G."/>
            <person name="Farone M.B."/>
        </authorList>
    </citation>
    <scope>NUCLEOTIDE SEQUENCE</scope>
    <source>
        <strain evidence="7">HT99</strain>
    </source>
</reference>
<accession>A0A0Q9YL42</accession>
<dbReference type="Pfam" id="PF00440">
    <property type="entry name" value="TetR_N"/>
    <property type="match status" value="1"/>
</dbReference>
<dbReference type="OrthoDB" id="8535430at2"/>
<dbReference type="PROSITE" id="PS50977">
    <property type="entry name" value="HTH_TETR_2"/>
    <property type="match status" value="1"/>
</dbReference>
<dbReference type="STRING" id="295108.HT99x_02452"/>
<gene>
    <name evidence="7" type="ORF">HT99x_012145</name>
    <name evidence="6" type="ORF">HT99x_02452</name>
</gene>
<dbReference type="PANTHER" id="PTHR43479:SF11">
    <property type="entry name" value="ACREF_ENVCD OPERON REPRESSOR-RELATED"/>
    <property type="match status" value="1"/>
</dbReference>
<dbReference type="GO" id="GO:0003677">
    <property type="term" value="F:DNA binding"/>
    <property type="evidence" value="ECO:0007669"/>
    <property type="project" value="UniProtKB-UniRule"/>
</dbReference>
<dbReference type="RefSeq" id="WP_075067061.1">
    <property type="nucleotide sequence ID" value="NZ_LKAJ02000001.1"/>
</dbReference>
<keyword evidence="2 4" id="KW-0238">DNA-binding</keyword>
<keyword evidence="1" id="KW-0805">Transcription regulation</keyword>
<evidence type="ECO:0000313" key="6">
    <source>
        <dbReference type="EMBL" id="KRG20521.1"/>
    </source>
</evidence>
<reference evidence="6" key="1">
    <citation type="submission" date="2015-09" db="EMBL/GenBank/DDBJ databases">
        <title>Draft Genome Sequences of Two Novel Amoeba-resistant Intranuclear Bacteria, Candidatus Berkiella cookevillensis and Candidatus Berkiella aquae.</title>
        <authorList>
            <person name="Mehari Y.T."/>
            <person name="Arivett B.A."/>
            <person name="Farone A.L."/>
            <person name="Gunderson J.H."/>
            <person name="Farone M.B."/>
        </authorList>
    </citation>
    <scope>NUCLEOTIDE SEQUENCE [LARGE SCALE GENOMIC DNA]</scope>
    <source>
        <strain evidence="6">HT99</strain>
    </source>
</reference>
<evidence type="ECO:0000313" key="7">
    <source>
        <dbReference type="EMBL" id="MCS5712186.1"/>
    </source>
</evidence>
<sequence length="207" mass="23793">MEKVTRRNNQRWVHKHHLIMEAATDLFLSEGYAATSMDAIASKAGISKITIYKHFENKLHLFNEMMIYHCQSLYKDAPIITFSLNVSSYDILLPFAKKIIELLSQPRSIALIRVIIAESEKYPEIVMAVWEAGRMPLQDIFCNYLAEEVAHARMQISNKLIASKVFFGMLKENFIWPALTGMPVPKAELAEEIIETIVAIFLKQYQI</sequence>
<feature type="domain" description="HTH tetR-type" evidence="5">
    <location>
        <begin position="13"/>
        <end position="73"/>
    </location>
</feature>
<dbReference type="Gene3D" id="1.10.357.10">
    <property type="entry name" value="Tetracycline Repressor, domain 2"/>
    <property type="match status" value="1"/>
</dbReference>